<protein>
    <submittedName>
        <fullName evidence="4">Chorismate mutase</fullName>
        <ecNumber evidence="4">5.4.99.5</ecNumber>
    </submittedName>
</protein>
<dbReference type="Proteomes" id="UP000639051">
    <property type="component" value="Unassembled WGS sequence"/>
</dbReference>
<feature type="compositionally biased region" description="Basic and acidic residues" evidence="2">
    <location>
        <begin position="143"/>
        <end position="155"/>
    </location>
</feature>
<feature type="region of interest" description="Disordered" evidence="2">
    <location>
        <begin position="132"/>
        <end position="155"/>
    </location>
</feature>
<evidence type="ECO:0000256" key="2">
    <source>
        <dbReference type="SAM" id="MobiDB-lite"/>
    </source>
</evidence>
<reference evidence="4 5" key="1">
    <citation type="submission" date="2021-01" db="EMBL/GenBank/DDBJ databases">
        <title>Genome public.</title>
        <authorList>
            <person name="Liu C."/>
            <person name="Sun Q."/>
        </authorList>
    </citation>
    <scope>NUCLEOTIDE SEQUENCE [LARGE SCALE GENOMIC DNA]</scope>
    <source>
        <strain evidence="4 5">JC656</strain>
    </source>
</reference>
<dbReference type="Pfam" id="PF01817">
    <property type="entry name" value="CM_2"/>
    <property type="match status" value="1"/>
</dbReference>
<dbReference type="PANTHER" id="PTHR38041:SF1">
    <property type="entry name" value="CHORISMATE MUTASE"/>
    <property type="match status" value="1"/>
</dbReference>
<dbReference type="SUPFAM" id="SSF48600">
    <property type="entry name" value="Chorismate mutase II"/>
    <property type="match status" value="1"/>
</dbReference>
<dbReference type="GO" id="GO:0004106">
    <property type="term" value="F:chorismate mutase activity"/>
    <property type="evidence" value="ECO:0007669"/>
    <property type="project" value="UniProtKB-EC"/>
</dbReference>
<dbReference type="NCBIfam" id="TIGR01795">
    <property type="entry name" value="CM_mono_cladeE"/>
    <property type="match status" value="1"/>
</dbReference>
<feature type="domain" description="Chorismate mutase" evidence="3">
    <location>
        <begin position="40"/>
        <end position="131"/>
    </location>
</feature>
<organism evidence="4 5">
    <name type="scientific">Sinomonas cellulolyticus</name>
    <dbReference type="NCBI Taxonomy" id="2801916"/>
    <lineage>
        <taxon>Bacteria</taxon>
        <taxon>Bacillati</taxon>
        <taxon>Actinomycetota</taxon>
        <taxon>Actinomycetes</taxon>
        <taxon>Micrococcales</taxon>
        <taxon>Micrococcaceae</taxon>
        <taxon>Sinomonas</taxon>
    </lineage>
</organism>
<dbReference type="PANTHER" id="PTHR38041">
    <property type="entry name" value="CHORISMATE MUTASE"/>
    <property type="match status" value="1"/>
</dbReference>
<dbReference type="SMART" id="SM00830">
    <property type="entry name" value="CM_2"/>
    <property type="match status" value="1"/>
</dbReference>
<dbReference type="InterPro" id="IPR010951">
    <property type="entry name" value="CM_bact"/>
</dbReference>
<dbReference type="EMBL" id="JAERRC010000012">
    <property type="protein sequence ID" value="MBL0704881.1"/>
    <property type="molecule type" value="Genomic_DNA"/>
</dbReference>
<keyword evidence="1 4" id="KW-0413">Isomerase</keyword>
<evidence type="ECO:0000259" key="3">
    <source>
        <dbReference type="PROSITE" id="PS51168"/>
    </source>
</evidence>
<dbReference type="InterPro" id="IPR036979">
    <property type="entry name" value="CM_dom_sf"/>
</dbReference>
<dbReference type="InterPro" id="IPR036263">
    <property type="entry name" value="Chorismate_II_sf"/>
</dbReference>
<feature type="compositionally biased region" description="Polar residues" evidence="2">
    <location>
        <begin position="13"/>
        <end position="26"/>
    </location>
</feature>
<dbReference type="RefSeq" id="WP_189693263.1">
    <property type="nucleotide sequence ID" value="NZ_BNCM01000004.1"/>
</dbReference>
<gene>
    <name evidence="4" type="ORF">JJE72_05085</name>
</gene>
<dbReference type="InterPro" id="IPR002701">
    <property type="entry name" value="CM_II_prokaryot"/>
</dbReference>
<evidence type="ECO:0000256" key="1">
    <source>
        <dbReference type="ARBA" id="ARBA00023235"/>
    </source>
</evidence>
<sequence>MTEPRPDTDAETNETTRTAPAATSQPYDPAASSLTGHVDPAVMAELLSIRSSIDNFDATLVYLLAERFKVTQRVGFLKAKHHLPPADPTREAAQIARLRRLAEEAQLDPAFAEKFLNFIISEVIRHHQAIAEDHGQSRTGPEAPREEAARPDSGA</sequence>
<comment type="caution">
    <text evidence="4">The sequence shown here is derived from an EMBL/GenBank/DDBJ whole genome shotgun (WGS) entry which is preliminary data.</text>
</comment>
<evidence type="ECO:0000313" key="4">
    <source>
        <dbReference type="EMBL" id="MBL0704881.1"/>
    </source>
</evidence>
<dbReference type="Gene3D" id="1.20.59.10">
    <property type="entry name" value="Chorismate mutase"/>
    <property type="match status" value="1"/>
</dbReference>
<dbReference type="NCBIfam" id="NF006691">
    <property type="entry name" value="PRK09239.1"/>
    <property type="match status" value="1"/>
</dbReference>
<keyword evidence="5" id="KW-1185">Reference proteome</keyword>
<dbReference type="InterPro" id="IPR051331">
    <property type="entry name" value="Chorismate_mutase-related"/>
</dbReference>
<evidence type="ECO:0000313" key="5">
    <source>
        <dbReference type="Proteomes" id="UP000639051"/>
    </source>
</evidence>
<feature type="region of interest" description="Disordered" evidence="2">
    <location>
        <begin position="1"/>
        <end position="33"/>
    </location>
</feature>
<proteinExistence type="predicted"/>
<dbReference type="PROSITE" id="PS51168">
    <property type="entry name" value="CHORISMATE_MUT_2"/>
    <property type="match status" value="1"/>
</dbReference>
<name>A0ABS1JZP5_9MICC</name>
<dbReference type="EC" id="5.4.99.5" evidence="4"/>
<accession>A0ABS1JZP5</accession>